<dbReference type="PROSITE" id="PS50303">
    <property type="entry name" value="PUM_HD"/>
    <property type="match status" value="1"/>
</dbReference>
<evidence type="ECO:0000256" key="5">
    <source>
        <dbReference type="PROSITE-ProRule" id="PRU00317"/>
    </source>
</evidence>
<evidence type="ECO:0000259" key="6">
    <source>
        <dbReference type="PROSITE" id="PS50303"/>
    </source>
</evidence>
<dbReference type="GO" id="GO:0003729">
    <property type="term" value="F:mRNA binding"/>
    <property type="evidence" value="ECO:0007669"/>
    <property type="project" value="TreeGrafter"/>
</dbReference>
<sequence length="515" mass="58179">MDEWIGDQIMSATGNRRYPPPDWGFLSPSDNNGGLFQTPMIRKHNHQQFGLFHVNPNNGIHVTTNTGSSAALDYFPPEFLPSTRLSPAAGTRFNSGGMNMNPYYSPHGSRQFQNLGDPMSSNFRVGIRNLPAPEQRVPARFYRSRDETTISLRELEEALLESSININLGNGFRVRNNNIVNMTPPPRLEELRGGEKMIFAIKDQQSCRFLQQKLEEGKPEEVEVIFSEAKDRVGELMIDPSGNYLIQKLFQVCNSHQMNHLLLSAVRDERQLLAICLDMHGTRAMQTMLQHLRTKEQRVLVVSALRRITVTLAKSVNGHHVIQHCIKFFSHEEKKPLLNVIAENCVNIATDKSGCCVIQHCVENADVQSREPLIAEITANSLVLSEHPYGNYVVQNILGLKIAGVKEGILKRLRGSFVSLSMNKYGSNVVEKCLKEFESEETIAQIVQEIMYSPNLLMLLQDQYGNYVAQSALATCKGYVRQEMVTLINGHYNYLHSHPYGKRVLAKTRGNKQNE</sequence>
<evidence type="ECO:0000256" key="4">
    <source>
        <dbReference type="ARBA" id="ARBA00058490"/>
    </source>
</evidence>
<accession>A0AAV0ERE1</accession>
<feature type="domain" description="PUM-HD" evidence="6">
    <location>
        <begin position="167"/>
        <end position="512"/>
    </location>
</feature>
<dbReference type="EMBL" id="CAMAPF010000938">
    <property type="protein sequence ID" value="CAH9125755.1"/>
    <property type="molecule type" value="Genomic_DNA"/>
</dbReference>
<evidence type="ECO:0000313" key="7">
    <source>
        <dbReference type="EMBL" id="CAH9103649.1"/>
    </source>
</evidence>
<dbReference type="InterPro" id="IPR011989">
    <property type="entry name" value="ARM-like"/>
</dbReference>
<name>A0AAV0ERE1_9ASTE</name>
<keyword evidence="2" id="KW-0810">Translation regulation</keyword>
<dbReference type="EMBL" id="CAMAPF010000122">
    <property type="protein sequence ID" value="CAH9103649.1"/>
    <property type="molecule type" value="Genomic_DNA"/>
</dbReference>
<dbReference type="SMART" id="SM00025">
    <property type="entry name" value="Pumilio"/>
    <property type="match status" value="8"/>
</dbReference>
<comment type="caution">
    <text evidence="8">The sequence shown here is derived from an EMBL/GenBank/DDBJ whole genome shotgun (WGS) entry which is preliminary data.</text>
</comment>
<dbReference type="SUPFAM" id="SSF48371">
    <property type="entry name" value="ARM repeat"/>
    <property type="match status" value="1"/>
</dbReference>
<dbReference type="AlphaFoldDB" id="A0AAV0ERE1"/>
<proteinExistence type="predicted"/>
<feature type="repeat" description="Pumilio" evidence="5">
    <location>
        <begin position="376"/>
        <end position="411"/>
    </location>
</feature>
<dbReference type="Gene3D" id="1.25.10.10">
    <property type="entry name" value="Leucine-rich Repeat Variant"/>
    <property type="match status" value="1"/>
</dbReference>
<evidence type="ECO:0000313" key="8">
    <source>
        <dbReference type="EMBL" id="CAH9125755.1"/>
    </source>
</evidence>
<feature type="repeat" description="Pumilio" evidence="5">
    <location>
        <begin position="449"/>
        <end position="486"/>
    </location>
</feature>
<dbReference type="InterPro" id="IPR016024">
    <property type="entry name" value="ARM-type_fold"/>
</dbReference>
<dbReference type="FunFam" id="1.25.10.10:FF:000237">
    <property type="entry name" value="Pumilio homolog 9"/>
    <property type="match status" value="1"/>
</dbReference>
<dbReference type="InterPro" id="IPR001313">
    <property type="entry name" value="Pumilio_RNA-bd_rpt"/>
</dbReference>
<dbReference type="InterPro" id="IPR033712">
    <property type="entry name" value="Pumilio_RNA-bd"/>
</dbReference>
<dbReference type="PROSITE" id="PS50302">
    <property type="entry name" value="PUM"/>
    <property type="match status" value="6"/>
</dbReference>
<keyword evidence="1" id="KW-0677">Repeat</keyword>
<dbReference type="GO" id="GO:0005737">
    <property type="term" value="C:cytoplasm"/>
    <property type="evidence" value="ECO:0007669"/>
    <property type="project" value="TreeGrafter"/>
</dbReference>
<feature type="repeat" description="Pumilio" evidence="5">
    <location>
        <begin position="339"/>
        <end position="375"/>
    </location>
</feature>
<gene>
    <name evidence="7" type="ORF">CEPIT_LOCUS16505</name>
    <name evidence="8" type="ORF">CEPIT_LOCUS27002</name>
</gene>
<evidence type="ECO:0000256" key="2">
    <source>
        <dbReference type="ARBA" id="ARBA00022845"/>
    </source>
</evidence>
<dbReference type="CDD" id="cd07920">
    <property type="entry name" value="Pumilio"/>
    <property type="match status" value="1"/>
</dbReference>
<protein>
    <recommendedName>
        <fullName evidence="6">PUM-HD domain-containing protein</fullName>
    </recommendedName>
</protein>
<dbReference type="InterPro" id="IPR033133">
    <property type="entry name" value="PUM-HD"/>
</dbReference>
<feature type="repeat" description="Pumilio" evidence="5">
    <location>
        <begin position="265"/>
        <end position="302"/>
    </location>
</feature>
<dbReference type="Proteomes" id="UP001152523">
    <property type="component" value="Unassembled WGS sequence"/>
</dbReference>
<dbReference type="Pfam" id="PF00806">
    <property type="entry name" value="PUF"/>
    <property type="match status" value="8"/>
</dbReference>
<dbReference type="PANTHER" id="PTHR12537:SF129">
    <property type="entry name" value="PUMILIO HOMOLOG 15-LIKE"/>
    <property type="match status" value="1"/>
</dbReference>
<comment type="function">
    <text evidence="4">Sequence-specific RNA-binding protein that regulates translation and mRNA stability by binding the 3'-UTR of target mRNAs.</text>
</comment>
<keyword evidence="9" id="KW-1185">Reference proteome</keyword>
<keyword evidence="3" id="KW-0694">RNA-binding</keyword>
<dbReference type="GO" id="GO:0006417">
    <property type="term" value="P:regulation of translation"/>
    <property type="evidence" value="ECO:0007669"/>
    <property type="project" value="UniProtKB-KW"/>
</dbReference>
<feature type="repeat" description="Pumilio" evidence="5">
    <location>
        <begin position="412"/>
        <end position="448"/>
    </location>
</feature>
<evidence type="ECO:0000256" key="1">
    <source>
        <dbReference type="ARBA" id="ARBA00022737"/>
    </source>
</evidence>
<dbReference type="PANTHER" id="PTHR12537">
    <property type="entry name" value="RNA BINDING PROTEIN PUMILIO-RELATED"/>
    <property type="match status" value="1"/>
</dbReference>
<reference evidence="8" key="1">
    <citation type="submission" date="2022-07" db="EMBL/GenBank/DDBJ databases">
        <authorList>
            <person name="Macas J."/>
            <person name="Novak P."/>
            <person name="Neumann P."/>
        </authorList>
    </citation>
    <scope>NUCLEOTIDE SEQUENCE</scope>
</reference>
<evidence type="ECO:0000313" key="9">
    <source>
        <dbReference type="Proteomes" id="UP001152523"/>
    </source>
</evidence>
<organism evidence="8 9">
    <name type="scientific">Cuscuta epithymum</name>
    <dbReference type="NCBI Taxonomy" id="186058"/>
    <lineage>
        <taxon>Eukaryota</taxon>
        <taxon>Viridiplantae</taxon>
        <taxon>Streptophyta</taxon>
        <taxon>Embryophyta</taxon>
        <taxon>Tracheophyta</taxon>
        <taxon>Spermatophyta</taxon>
        <taxon>Magnoliopsida</taxon>
        <taxon>eudicotyledons</taxon>
        <taxon>Gunneridae</taxon>
        <taxon>Pentapetalae</taxon>
        <taxon>asterids</taxon>
        <taxon>lamiids</taxon>
        <taxon>Solanales</taxon>
        <taxon>Convolvulaceae</taxon>
        <taxon>Cuscuteae</taxon>
        <taxon>Cuscuta</taxon>
        <taxon>Cuscuta subgen. Cuscuta</taxon>
    </lineage>
</organism>
<evidence type="ECO:0000256" key="3">
    <source>
        <dbReference type="ARBA" id="ARBA00022884"/>
    </source>
</evidence>
<feature type="repeat" description="Pumilio" evidence="5">
    <location>
        <begin position="228"/>
        <end position="264"/>
    </location>
</feature>